<proteinExistence type="predicted"/>
<reference evidence="1" key="1">
    <citation type="submission" date="2024-09" db="EMBL/GenBank/DDBJ databases">
        <title>Black Yeasts Isolated from many extreme environments.</title>
        <authorList>
            <person name="Coleine C."/>
            <person name="Stajich J.E."/>
            <person name="Selbmann L."/>
        </authorList>
    </citation>
    <scope>NUCLEOTIDE SEQUENCE</scope>
    <source>
        <strain evidence="1">CCFEE 5737</strain>
    </source>
</reference>
<dbReference type="EMBL" id="JAWDJW010000966">
    <property type="protein sequence ID" value="KAK3079704.1"/>
    <property type="molecule type" value="Genomic_DNA"/>
</dbReference>
<accession>A0ACC3DSL6</accession>
<gene>
    <name evidence="1" type="ORF">LTS18_004096</name>
</gene>
<name>A0ACC3DSL6_9PEZI</name>
<keyword evidence="2" id="KW-1185">Reference proteome</keyword>
<organism evidence="1 2">
    <name type="scientific">Coniosporium uncinatum</name>
    <dbReference type="NCBI Taxonomy" id="93489"/>
    <lineage>
        <taxon>Eukaryota</taxon>
        <taxon>Fungi</taxon>
        <taxon>Dikarya</taxon>
        <taxon>Ascomycota</taxon>
        <taxon>Pezizomycotina</taxon>
        <taxon>Dothideomycetes</taxon>
        <taxon>Dothideomycetes incertae sedis</taxon>
        <taxon>Coniosporium</taxon>
    </lineage>
</organism>
<evidence type="ECO:0000313" key="2">
    <source>
        <dbReference type="Proteomes" id="UP001186974"/>
    </source>
</evidence>
<protein>
    <submittedName>
        <fullName evidence="1">Uncharacterized protein</fullName>
    </submittedName>
</protein>
<sequence>MYFAYACAAGKYTALDLASLLRAITDAQKKLTQPRIENTRSSTSISKRMHEVEQLCKHSWKRSKKGHRSSPSDAGLMPRYPTYRSYNGAMEGREERSDVAGNKAEEPSVSKSSERWA</sequence>
<comment type="caution">
    <text evidence="1">The sequence shown here is derived from an EMBL/GenBank/DDBJ whole genome shotgun (WGS) entry which is preliminary data.</text>
</comment>
<evidence type="ECO:0000313" key="1">
    <source>
        <dbReference type="EMBL" id="KAK3079704.1"/>
    </source>
</evidence>
<dbReference type="Proteomes" id="UP001186974">
    <property type="component" value="Unassembled WGS sequence"/>
</dbReference>